<feature type="region of interest" description="Disordered" evidence="2">
    <location>
        <begin position="1"/>
        <end position="85"/>
    </location>
</feature>
<accession>A0A0J9TM35</accession>
<dbReference type="Gene3D" id="3.40.50.300">
    <property type="entry name" value="P-loop containing nucleotide triphosphate hydrolases"/>
    <property type="match status" value="1"/>
</dbReference>
<evidence type="ECO:0000259" key="3">
    <source>
        <dbReference type="Pfam" id="PF00005"/>
    </source>
</evidence>
<dbReference type="EMBL" id="KQ235637">
    <property type="protein sequence ID" value="KMZ96221.1"/>
    <property type="molecule type" value="Genomic_DNA"/>
</dbReference>
<dbReference type="PANTHER" id="PTHR42781:SF4">
    <property type="entry name" value="SPERMIDINE_PUTRESCINE IMPORT ATP-BINDING PROTEIN POTA"/>
    <property type="match status" value="1"/>
</dbReference>
<feature type="compositionally biased region" description="Polar residues" evidence="2">
    <location>
        <begin position="37"/>
        <end position="64"/>
    </location>
</feature>
<evidence type="ECO:0000313" key="4">
    <source>
        <dbReference type="EMBL" id="KMZ96221.1"/>
    </source>
</evidence>
<dbReference type="GO" id="GO:0016887">
    <property type="term" value="F:ATP hydrolysis activity"/>
    <property type="evidence" value="ECO:0007669"/>
    <property type="project" value="InterPro"/>
</dbReference>
<dbReference type="InterPro" id="IPR003439">
    <property type="entry name" value="ABC_transporter-like_ATP-bd"/>
</dbReference>
<dbReference type="GO" id="GO:0005524">
    <property type="term" value="F:ATP binding"/>
    <property type="evidence" value="ECO:0007669"/>
    <property type="project" value="InterPro"/>
</dbReference>
<protein>
    <recommendedName>
        <fullName evidence="3">ABC transporter domain-containing protein</fullName>
    </recommendedName>
</protein>
<dbReference type="Proteomes" id="UP000053239">
    <property type="component" value="Unassembled WGS sequence"/>
</dbReference>
<feature type="domain" description="ABC transporter" evidence="3">
    <location>
        <begin position="260"/>
        <end position="360"/>
    </location>
</feature>
<dbReference type="Pfam" id="PF00005">
    <property type="entry name" value="ABC_tran"/>
    <property type="match status" value="1"/>
</dbReference>
<organism evidence="4 5">
    <name type="scientific">Plasmodium vivax North Korean</name>
    <dbReference type="NCBI Taxonomy" id="1035514"/>
    <lineage>
        <taxon>Eukaryota</taxon>
        <taxon>Sar</taxon>
        <taxon>Alveolata</taxon>
        <taxon>Apicomplexa</taxon>
        <taxon>Aconoidasida</taxon>
        <taxon>Haemosporida</taxon>
        <taxon>Plasmodiidae</taxon>
        <taxon>Plasmodium</taxon>
        <taxon>Plasmodium (Plasmodium)</taxon>
    </lineage>
</organism>
<reference evidence="4 5" key="1">
    <citation type="submission" date="2011-09" db="EMBL/GenBank/DDBJ databases">
        <title>The Genome Sequence of Plasmodium vivax North Korean.</title>
        <authorList>
            <consortium name="The Broad Institute Genome Sequencing Platform"/>
            <consortium name="The Broad Institute Genome Sequencing Center for Infectious Disease"/>
            <person name="Neafsey D."/>
            <person name="Carlton J."/>
            <person name="Barnwell J."/>
            <person name="Collins W."/>
            <person name="Escalante A."/>
            <person name="Mullikin J."/>
            <person name="Saul A."/>
            <person name="Guigo R."/>
            <person name="Camara F."/>
            <person name="Young S.K."/>
            <person name="Zeng Q."/>
            <person name="Gargeya S."/>
            <person name="Fitzgerald M."/>
            <person name="Haas B."/>
            <person name="Abouelleil A."/>
            <person name="Alvarado L."/>
            <person name="Arachchi H.M."/>
            <person name="Berlin A."/>
            <person name="Brown A."/>
            <person name="Chapman S.B."/>
            <person name="Chen Z."/>
            <person name="Dunbar C."/>
            <person name="Freedman E."/>
            <person name="Gearin G."/>
            <person name="Gellesch M."/>
            <person name="Goldberg J."/>
            <person name="Griggs A."/>
            <person name="Gujja S."/>
            <person name="Heiman D."/>
            <person name="Howarth C."/>
            <person name="Larson L."/>
            <person name="Lui A."/>
            <person name="MacDonald P.J.P."/>
            <person name="Montmayeur A."/>
            <person name="Murphy C."/>
            <person name="Neiman D."/>
            <person name="Pearson M."/>
            <person name="Priest M."/>
            <person name="Roberts A."/>
            <person name="Saif S."/>
            <person name="Shea T."/>
            <person name="Shenoy N."/>
            <person name="Sisk P."/>
            <person name="Stolte C."/>
            <person name="Sykes S."/>
            <person name="Wortman J."/>
            <person name="Nusbaum C."/>
            <person name="Birren B."/>
        </authorList>
    </citation>
    <scope>NUCLEOTIDE SEQUENCE [LARGE SCALE GENOMIC DNA]</scope>
    <source>
        <strain evidence="4 5">North Korean</strain>
    </source>
</reference>
<dbReference type="InterPro" id="IPR027417">
    <property type="entry name" value="P-loop_NTPase"/>
</dbReference>
<dbReference type="PANTHER" id="PTHR42781">
    <property type="entry name" value="SPERMIDINE/PUTRESCINE IMPORT ATP-BINDING PROTEIN POTA"/>
    <property type="match status" value="1"/>
</dbReference>
<name>A0A0J9TM35_PLAVI</name>
<evidence type="ECO:0000313" key="5">
    <source>
        <dbReference type="Proteomes" id="UP000053239"/>
    </source>
</evidence>
<dbReference type="AlphaFoldDB" id="A0A0J9TM35"/>
<dbReference type="InterPro" id="IPR050093">
    <property type="entry name" value="ABC_SmlMolc_Importer"/>
</dbReference>
<keyword evidence="1" id="KW-0813">Transport</keyword>
<feature type="compositionally biased region" description="Basic and acidic residues" evidence="2">
    <location>
        <begin position="1"/>
        <end position="24"/>
    </location>
</feature>
<evidence type="ECO:0000256" key="2">
    <source>
        <dbReference type="SAM" id="MobiDB-lite"/>
    </source>
</evidence>
<evidence type="ECO:0000256" key="1">
    <source>
        <dbReference type="ARBA" id="ARBA00022448"/>
    </source>
</evidence>
<proteinExistence type="predicted"/>
<sequence length="393" mass="45521">MTDSDISKKLQEIQKKPDAPEESRINSSSLELPLQGLKNSGTGTQKEASKNILSEQNFETSDQENLFPDNAPLSRDPEKDLEEEEHEKMKKEYENIIAQGGSPRYDVKDFPLAEPELINKLCESHMVFFHLLSKLQETHTPSDFATAYHIQDRIAYLIDNQTLLYRTLTKKLIKYLDHINEKLKKYYDEITLKQEDLRKINAQITRFNEYDRKTQARLENAGKETELYRQDIKKYESHLDSIDKKEAISKRYDAKGRLVLDNFNLTIEQGSFVTLIGPSGSGKTTILNIIAGFIKPDKGKILLSGIDIKDIPPHKRPTSTVFQDYALFPHLNVYENISFGLKRQKIRIKNPDKDKLIKMNHYLSCSKLKSSKKLEKIHLESQKYYSSLKKYSQ</sequence>
<gene>
    <name evidence="4" type="ORF">PVNG_02359</name>
</gene>
<dbReference type="SUPFAM" id="SSF52540">
    <property type="entry name" value="P-loop containing nucleoside triphosphate hydrolases"/>
    <property type="match status" value="1"/>
</dbReference>